<sequence>MSSLPPTLPATTAAFDSAAPELDRPAAPAAAFAASSAGPASSAAPPPSTPPTATGRPLSRADAARAQLRQMRRGLLLAAGCAVLAFVGLRGASIDDSAALVWLPAGFMLGALLRWGRGQAVAAAPGLLAGHLLAGQALAPSVLLALAETVGPWLAASWLQQRRFQARLPGARDAQLLAAAVLGGAAVTGAGHGLLALAWGTPAGGLSASAVALLTTMGAALGGLLGSLPWLTMQARPGPRPHWSHGIGGNLGLALGTVAAGWAAMQATAPVSAAQAWLVFVPPVLLAGLAARNSLRWASGSLFALALCAVLLLSPGHGPFGARADHGHALLLLWGYLGCCGLLVLIAHAGSGELRRIKYRWRLALDAADVGVADWDLTTGRSYTSPRWQALLGAPATASAGLPPQQAWLALVHPDDREREAADLQALQPPGRDSHRRDLRLRTANGWNWFQVQVLVAERDDRGAPARMIVTAADIGERRANEERQRLSARLFQHLHEGLLITDADLRVLDVNPTYSQIMGVSRHELLGTVPPLLAAARAGTPSGDAASVASHGGMWASLRATGTWRGEVVDRRRNGDPCALQVTITAVLGPDGQPRYHVLVISDITEQHLQRQRLERQALFDELTRLPNRARLAQMLADAMAAADREGTLLAVCYLDLDHFKPVNDRHGHAAGDRLLVELAHRLRGALRSNAAWSDAAARLGGDEFVLLLRAGTLDEARLAVERVLRVISQPYAIQPGAEPVTVTASVGATVYPLDRSDADTLLRHADHAMYGAKQSGRNGYSFFDPEHSRRTEERVMAIGRVQEALDNHELELYYQPKVDMRRGTVLGMEALLRWNHPEHGVISPAQFLPLIEHTGLSARVGDWVLGQALEQLARWQRQGLDLSVSVNVSARHLQEADFAQRLAEMLARHARPLGERLELEVLETAALADIDYTSALLERCRRLGVRFSLDDFGTGYSTLTYLKRLPVDVLKIDRSFVRNMLEDRQDLAIVEGVIGLARTFGCSVVAEGVELPAQARLLIDMGCDIGQGHGVASPMRAPEVLAWVKNYRGLFTVTAADTEGTPPTQAA</sequence>
<keyword evidence="4 7" id="KW-1133">Transmembrane helix</keyword>
<feature type="transmembrane region" description="Helical" evidence="7">
    <location>
        <begin position="176"/>
        <end position="200"/>
    </location>
</feature>
<reference evidence="12" key="1">
    <citation type="submission" date="2022-05" db="EMBL/GenBank/DDBJ databases">
        <title>An RpoN-dependent PEP-CTERM gene is involved in floc formation of an Aquincola tertiaricarbonis strain.</title>
        <authorList>
            <person name="Qiu D."/>
            <person name="Xia M."/>
        </authorList>
    </citation>
    <scope>NUCLEOTIDE SEQUENCE</scope>
    <source>
        <strain evidence="12">RN12</strain>
    </source>
</reference>
<dbReference type="Gene3D" id="3.20.20.450">
    <property type="entry name" value="EAL domain"/>
    <property type="match status" value="1"/>
</dbReference>
<keyword evidence="5 7" id="KW-0472">Membrane</keyword>
<protein>
    <submittedName>
        <fullName evidence="12">EAL domain-containing protein</fullName>
    </submittedName>
</protein>
<dbReference type="InterPro" id="IPR052155">
    <property type="entry name" value="Biofilm_reg_signaling"/>
</dbReference>
<dbReference type="NCBIfam" id="TIGR00254">
    <property type="entry name" value="GGDEF"/>
    <property type="match status" value="1"/>
</dbReference>
<evidence type="ECO:0000256" key="4">
    <source>
        <dbReference type="ARBA" id="ARBA00022989"/>
    </source>
</evidence>
<feature type="transmembrane region" description="Helical" evidence="7">
    <location>
        <begin position="75"/>
        <end position="94"/>
    </location>
</feature>
<dbReference type="Pfam" id="PF05231">
    <property type="entry name" value="MASE1"/>
    <property type="match status" value="1"/>
</dbReference>
<dbReference type="CDD" id="cd00130">
    <property type="entry name" value="PAS"/>
    <property type="match status" value="2"/>
</dbReference>
<dbReference type="InterPro" id="IPR000700">
    <property type="entry name" value="PAS-assoc_C"/>
</dbReference>
<dbReference type="Pfam" id="PF08447">
    <property type="entry name" value="PAS_3"/>
    <property type="match status" value="1"/>
</dbReference>
<dbReference type="SMART" id="SM00052">
    <property type="entry name" value="EAL"/>
    <property type="match status" value="1"/>
</dbReference>
<evidence type="ECO:0000259" key="8">
    <source>
        <dbReference type="PROSITE" id="PS50112"/>
    </source>
</evidence>
<dbReference type="InterPro" id="IPR001633">
    <property type="entry name" value="EAL_dom"/>
</dbReference>
<name>A0ABY4S5P2_AQUTE</name>
<organism evidence="12 13">
    <name type="scientific">Aquincola tertiaricarbonis</name>
    <dbReference type="NCBI Taxonomy" id="391953"/>
    <lineage>
        <taxon>Bacteria</taxon>
        <taxon>Pseudomonadati</taxon>
        <taxon>Pseudomonadota</taxon>
        <taxon>Betaproteobacteria</taxon>
        <taxon>Burkholderiales</taxon>
        <taxon>Sphaerotilaceae</taxon>
        <taxon>Aquincola</taxon>
    </lineage>
</organism>
<dbReference type="InterPro" id="IPR000160">
    <property type="entry name" value="GGDEF_dom"/>
</dbReference>
<dbReference type="InterPro" id="IPR035965">
    <property type="entry name" value="PAS-like_dom_sf"/>
</dbReference>
<dbReference type="InterPro" id="IPR013656">
    <property type="entry name" value="PAS_4"/>
</dbReference>
<dbReference type="PROSITE" id="PS50887">
    <property type="entry name" value="GGDEF"/>
    <property type="match status" value="1"/>
</dbReference>
<dbReference type="SUPFAM" id="SSF55073">
    <property type="entry name" value="Nucleotide cyclase"/>
    <property type="match status" value="1"/>
</dbReference>
<feature type="domain" description="GGDEF" evidence="11">
    <location>
        <begin position="649"/>
        <end position="787"/>
    </location>
</feature>
<accession>A0ABY4S5P2</accession>
<evidence type="ECO:0000313" key="13">
    <source>
        <dbReference type="Proteomes" id="UP001056201"/>
    </source>
</evidence>
<proteinExistence type="predicted"/>
<dbReference type="InterPro" id="IPR043128">
    <property type="entry name" value="Rev_trsase/Diguanyl_cyclase"/>
</dbReference>
<feature type="transmembrane region" description="Helical" evidence="7">
    <location>
        <begin position="243"/>
        <end position="265"/>
    </location>
</feature>
<keyword evidence="13" id="KW-1185">Reference proteome</keyword>
<dbReference type="Proteomes" id="UP001056201">
    <property type="component" value="Chromosome 2"/>
</dbReference>
<dbReference type="CDD" id="cd01948">
    <property type="entry name" value="EAL"/>
    <property type="match status" value="1"/>
</dbReference>
<dbReference type="SUPFAM" id="SSF55785">
    <property type="entry name" value="PYP-like sensor domain (PAS domain)"/>
    <property type="match status" value="2"/>
</dbReference>
<dbReference type="PANTHER" id="PTHR44757:SF2">
    <property type="entry name" value="BIOFILM ARCHITECTURE MAINTENANCE PROTEIN MBAA"/>
    <property type="match status" value="1"/>
</dbReference>
<dbReference type="EMBL" id="CP097636">
    <property type="protein sequence ID" value="URI08647.1"/>
    <property type="molecule type" value="Genomic_DNA"/>
</dbReference>
<feature type="transmembrane region" description="Helical" evidence="7">
    <location>
        <begin position="206"/>
        <end position="231"/>
    </location>
</feature>
<dbReference type="SMART" id="SM00267">
    <property type="entry name" value="GGDEF"/>
    <property type="match status" value="1"/>
</dbReference>
<feature type="compositionally biased region" description="Low complexity" evidence="6">
    <location>
        <begin position="25"/>
        <end position="43"/>
    </location>
</feature>
<dbReference type="InterPro" id="IPR035919">
    <property type="entry name" value="EAL_sf"/>
</dbReference>
<dbReference type="InterPro" id="IPR013655">
    <property type="entry name" value="PAS_fold_3"/>
</dbReference>
<evidence type="ECO:0000256" key="3">
    <source>
        <dbReference type="ARBA" id="ARBA00022692"/>
    </source>
</evidence>
<feature type="domain" description="EAL" evidence="10">
    <location>
        <begin position="796"/>
        <end position="1050"/>
    </location>
</feature>
<dbReference type="PROSITE" id="PS50112">
    <property type="entry name" value="PAS"/>
    <property type="match status" value="1"/>
</dbReference>
<evidence type="ECO:0000256" key="6">
    <source>
        <dbReference type="SAM" id="MobiDB-lite"/>
    </source>
</evidence>
<keyword evidence="2" id="KW-1003">Cell membrane</keyword>
<evidence type="ECO:0000256" key="5">
    <source>
        <dbReference type="ARBA" id="ARBA00023136"/>
    </source>
</evidence>
<dbReference type="InterPro" id="IPR001610">
    <property type="entry name" value="PAC"/>
</dbReference>
<evidence type="ECO:0000256" key="1">
    <source>
        <dbReference type="ARBA" id="ARBA00004651"/>
    </source>
</evidence>
<dbReference type="PROSITE" id="PS50113">
    <property type="entry name" value="PAC"/>
    <property type="match status" value="1"/>
</dbReference>
<evidence type="ECO:0000259" key="11">
    <source>
        <dbReference type="PROSITE" id="PS50887"/>
    </source>
</evidence>
<dbReference type="NCBIfam" id="TIGR00229">
    <property type="entry name" value="sensory_box"/>
    <property type="match status" value="1"/>
</dbReference>
<evidence type="ECO:0000256" key="7">
    <source>
        <dbReference type="SAM" id="Phobius"/>
    </source>
</evidence>
<feature type="domain" description="PAS" evidence="8">
    <location>
        <begin position="484"/>
        <end position="528"/>
    </location>
</feature>
<evidence type="ECO:0000256" key="2">
    <source>
        <dbReference type="ARBA" id="ARBA00022475"/>
    </source>
</evidence>
<feature type="domain" description="PAC" evidence="9">
    <location>
        <begin position="565"/>
        <end position="617"/>
    </location>
</feature>
<dbReference type="Pfam" id="PF08448">
    <property type="entry name" value="PAS_4"/>
    <property type="match status" value="1"/>
</dbReference>
<dbReference type="SMART" id="SM00091">
    <property type="entry name" value="PAS"/>
    <property type="match status" value="2"/>
</dbReference>
<keyword evidence="3 7" id="KW-0812">Transmembrane</keyword>
<evidence type="ECO:0000313" key="12">
    <source>
        <dbReference type="EMBL" id="URI08647.1"/>
    </source>
</evidence>
<evidence type="ECO:0000259" key="10">
    <source>
        <dbReference type="PROSITE" id="PS50883"/>
    </source>
</evidence>
<feature type="region of interest" description="Disordered" evidence="6">
    <location>
        <begin position="1"/>
        <end position="61"/>
    </location>
</feature>
<feature type="transmembrane region" description="Helical" evidence="7">
    <location>
        <begin position="297"/>
        <end position="317"/>
    </location>
</feature>
<dbReference type="Gene3D" id="3.30.450.20">
    <property type="entry name" value="PAS domain"/>
    <property type="match status" value="2"/>
</dbReference>
<dbReference type="PROSITE" id="PS50883">
    <property type="entry name" value="EAL"/>
    <property type="match status" value="1"/>
</dbReference>
<dbReference type="Pfam" id="PF00990">
    <property type="entry name" value="GGDEF"/>
    <property type="match status" value="1"/>
</dbReference>
<dbReference type="SUPFAM" id="SSF141868">
    <property type="entry name" value="EAL domain-like"/>
    <property type="match status" value="1"/>
</dbReference>
<dbReference type="SMART" id="SM00086">
    <property type="entry name" value="PAC"/>
    <property type="match status" value="2"/>
</dbReference>
<dbReference type="PANTHER" id="PTHR44757">
    <property type="entry name" value="DIGUANYLATE CYCLASE DGCP"/>
    <property type="match status" value="1"/>
</dbReference>
<gene>
    <name evidence="12" type="ORF">MW290_24005</name>
</gene>
<evidence type="ECO:0000259" key="9">
    <source>
        <dbReference type="PROSITE" id="PS50113"/>
    </source>
</evidence>
<dbReference type="RefSeq" id="WP_250196868.1">
    <property type="nucleotide sequence ID" value="NZ_CP097636.1"/>
</dbReference>
<comment type="subcellular location">
    <subcellularLocation>
        <location evidence="1">Cell membrane</location>
        <topology evidence="1">Multi-pass membrane protein</topology>
    </subcellularLocation>
</comment>
<dbReference type="InterPro" id="IPR029787">
    <property type="entry name" value="Nucleotide_cyclase"/>
</dbReference>
<dbReference type="InterPro" id="IPR000014">
    <property type="entry name" value="PAS"/>
</dbReference>
<dbReference type="Gene3D" id="3.30.70.270">
    <property type="match status" value="1"/>
</dbReference>
<feature type="transmembrane region" description="Helical" evidence="7">
    <location>
        <begin position="137"/>
        <end position="155"/>
    </location>
</feature>
<dbReference type="InterPro" id="IPR007895">
    <property type="entry name" value="MASE1"/>
</dbReference>
<feature type="transmembrane region" description="Helical" evidence="7">
    <location>
        <begin position="329"/>
        <end position="350"/>
    </location>
</feature>
<dbReference type="CDD" id="cd01949">
    <property type="entry name" value="GGDEF"/>
    <property type="match status" value="1"/>
</dbReference>
<dbReference type="Pfam" id="PF00563">
    <property type="entry name" value="EAL"/>
    <property type="match status" value="1"/>
</dbReference>